<dbReference type="Gene3D" id="6.10.140.2080">
    <property type="match status" value="1"/>
</dbReference>
<evidence type="ECO:0000313" key="3">
    <source>
        <dbReference type="Proteomes" id="UP001185779"/>
    </source>
</evidence>
<dbReference type="RefSeq" id="WP_006435244.1">
    <property type="nucleotide sequence ID" value="NZ_CP091855.1"/>
</dbReference>
<dbReference type="InterPro" id="IPR021784">
    <property type="entry name" value="DUF3349"/>
</dbReference>
<accession>A0AAE4RBH7</accession>
<sequence length="102" mass="11428">MSTEIPLFESVINWIRKGYPQGVSRTDFPPLMALLTRVLTDEEVTAVAFRLVKEYGPREPVTEQQISDAITRVTNEPPTPEEINQVAGRLAAFGWPLVSSRT</sequence>
<dbReference type="GeneID" id="77171427"/>
<dbReference type="Gene3D" id="1.10.10.2390">
    <property type="match status" value="1"/>
</dbReference>
<dbReference type="Proteomes" id="UP001185779">
    <property type="component" value="Unassembled WGS sequence"/>
</dbReference>
<dbReference type="Proteomes" id="UP001185922">
    <property type="component" value="Unassembled WGS sequence"/>
</dbReference>
<dbReference type="EMBL" id="JAWLKH010000029">
    <property type="protein sequence ID" value="MDV6314231.1"/>
    <property type="molecule type" value="Genomic_DNA"/>
</dbReference>
<gene>
    <name evidence="1" type="ORF">R3P94_09025</name>
    <name evidence="2" type="ORF">R3Q15_20485</name>
</gene>
<name>A0AAE4RBH7_9ACTN</name>
<protein>
    <submittedName>
        <fullName evidence="2">DUF3349 domain-containing protein</fullName>
    </submittedName>
</protein>
<evidence type="ECO:0000313" key="2">
    <source>
        <dbReference type="EMBL" id="MDV6314231.1"/>
    </source>
</evidence>
<comment type="caution">
    <text evidence="2">The sequence shown here is derived from an EMBL/GenBank/DDBJ whole genome shotgun (WGS) entry which is preliminary data.</text>
</comment>
<organism evidence="2 4">
    <name type="scientific">Gordonia amicalis</name>
    <dbReference type="NCBI Taxonomy" id="89053"/>
    <lineage>
        <taxon>Bacteria</taxon>
        <taxon>Bacillati</taxon>
        <taxon>Actinomycetota</taxon>
        <taxon>Actinomycetes</taxon>
        <taxon>Mycobacteriales</taxon>
        <taxon>Gordoniaceae</taxon>
        <taxon>Gordonia</taxon>
    </lineage>
</organism>
<dbReference type="AlphaFoldDB" id="A0AAE4RBH7"/>
<reference evidence="2 3" key="1">
    <citation type="submission" date="2023-10" db="EMBL/GenBank/DDBJ databases">
        <title>Development of a sustainable strategy for remediation of hydrocarbon-contaminated territories based on the waste exchange concept.</title>
        <authorList>
            <person name="Krivoruchko A."/>
        </authorList>
    </citation>
    <scope>NUCLEOTIDE SEQUENCE</scope>
    <source>
        <strain evidence="1 3">IEGM 1266</strain>
        <strain evidence="2">IEGM 1279</strain>
    </source>
</reference>
<keyword evidence="3" id="KW-1185">Reference proteome</keyword>
<proteinExistence type="predicted"/>
<evidence type="ECO:0000313" key="4">
    <source>
        <dbReference type="Proteomes" id="UP001185922"/>
    </source>
</evidence>
<evidence type="ECO:0000313" key="1">
    <source>
        <dbReference type="EMBL" id="MDV6307467.1"/>
    </source>
</evidence>
<dbReference type="Pfam" id="PF11829">
    <property type="entry name" value="DUF3349"/>
    <property type="match status" value="1"/>
</dbReference>
<dbReference type="EMBL" id="JAWLKI010000008">
    <property type="protein sequence ID" value="MDV6307467.1"/>
    <property type="molecule type" value="Genomic_DNA"/>
</dbReference>